<dbReference type="SUPFAM" id="SSF50800">
    <property type="entry name" value="PK beta-barrel domain-like"/>
    <property type="match status" value="1"/>
</dbReference>
<dbReference type="PANTHER" id="PTHR36930:SF1">
    <property type="entry name" value="MOSC DOMAIN-CONTAINING PROTEIN"/>
    <property type="match status" value="1"/>
</dbReference>
<evidence type="ECO:0000313" key="2">
    <source>
        <dbReference type="EMBL" id="KXI30875.1"/>
    </source>
</evidence>
<evidence type="ECO:0000259" key="1">
    <source>
        <dbReference type="PROSITE" id="PS51340"/>
    </source>
</evidence>
<dbReference type="Gene3D" id="2.40.33.20">
    <property type="entry name" value="PK beta-barrel domain-like"/>
    <property type="match status" value="1"/>
</dbReference>
<dbReference type="GO" id="GO:0030170">
    <property type="term" value="F:pyridoxal phosphate binding"/>
    <property type="evidence" value="ECO:0007669"/>
    <property type="project" value="InterPro"/>
</dbReference>
<proteinExistence type="predicted"/>
<dbReference type="STRING" id="1799789.AX660_04390"/>
<dbReference type="AlphaFoldDB" id="A0A136A6K8"/>
<evidence type="ECO:0000313" key="3">
    <source>
        <dbReference type="Proteomes" id="UP000070299"/>
    </source>
</evidence>
<keyword evidence="3" id="KW-1185">Reference proteome</keyword>
<dbReference type="PANTHER" id="PTHR36930">
    <property type="entry name" value="METAL-SULFUR CLUSTER BIOSYNTHESIS PROTEINS YUAD-RELATED"/>
    <property type="match status" value="1"/>
</dbReference>
<dbReference type="InterPro" id="IPR005302">
    <property type="entry name" value="MoCF_Sase_C"/>
</dbReference>
<accession>A0A136A6K8</accession>
<dbReference type="PROSITE" id="PS51340">
    <property type="entry name" value="MOSC"/>
    <property type="match status" value="1"/>
</dbReference>
<sequence length="145" mass="15873">MTLCGIALRPKSKAPMQSITEVMVTKVAGLDGDAKGKPGKRQVTVLSQQQWQLVCEELSASLSWTIRRANLLVEGLEFDANMVGKQLRIGQLILLITGETDPCHKMDSQFQGLQQALRPNWRGGVCCTVLADGRVKIGDLVQLVQ</sequence>
<dbReference type="InterPro" id="IPR011037">
    <property type="entry name" value="Pyrv_Knase-like_insert_dom_sf"/>
</dbReference>
<dbReference type="GO" id="GO:0003824">
    <property type="term" value="F:catalytic activity"/>
    <property type="evidence" value="ECO:0007669"/>
    <property type="project" value="InterPro"/>
</dbReference>
<feature type="domain" description="MOSC" evidence="1">
    <location>
        <begin position="16"/>
        <end position="144"/>
    </location>
</feature>
<dbReference type="OrthoDB" id="1550913at2"/>
<comment type="caution">
    <text evidence="2">The sequence shown here is derived from an EMBL/GenBank/DDBJ whole genome shotgun (WGS) entry which is preliminary data.</text>
</comment>
<gene>
    <name evidence="2" type="ORF">AX660_04390</name>
</gene>
<dbReference type="Pfam" id="PF03473">
    <property type="entry name" value="MOSC"/>
    <property type="match status" value="1"/>
</dbReference>
<reference evidence="3" key="1">
    <citation type="submission" date="2016-02" db="EMBL/GenBank/DDBJ databases">
        <authorList>
            <person name="Schultz-Johansen M."/>
            <person name="Glaring M.A."/>
            <person name="Bech P.K."/>
            <person name="Stougaard P."/>
        </authorList>
    </citation>
    <scope>NUCLEOTIDE SEQUENCE [LARGE SCALE GENOMIC DNA]</scope>
    <source>
        <strain evidence="3">S66</strain>
    </source>
</reference>
<dbReference type="Proteomes" id="UP000070299">
    <property type="component" value="Unassembled WGS sequence"/>
</dbReference>
<dbReference type="GO" id="GO:0030151">
    <property type="term" value="F:molybdenum ion binding"/>
    <property type="evidence" value="ECO:0007669"/>
    <property type="project" value="InterPro"/>
</dbReference>
<dbReference type="InterPro" id="IPR052716">
    <property type="entry name" value="MOSC_domain"/>
</dbReference>
<name>A0A136A6K8_9ALTE</name>
<dbReference type="EMBL" id="LSNE01000002">
    <property type="protein sequence ID" value="KXI30875.1"/>
    <property type="molecule type" value="Genomic_DNA"/>
</dbReference>
<protein>
    <submittedName>
        <fullName evidence="2">Molybdenum cofactor biosysynthesis protein</fullName>
    </submittedName>
</protein>
<organism evidence="2 3">
    <name type="scientific">Paraglaciecola hydrolytica</name>
    <dbReference type="NCBI Taxonomy" id="1799789"/>
    <lineage>
        <taxon>Bacteria</taxon>
        <taxon>Pseudomonadati</taxon>
        <taxon>Pseudomonadota</taxon>
        <taxon>Gammaproteobacteria</taxon>
        <taxon>Alteromonadales</taxon>
        <taxon>Alteromonadaceae</taxon>
        <taxon>Paraglaciecola</taxon>
    </lineage>
</organism>